<evidence type="ECO:0000313" key="2">
    <source>
        <dbReference type="EMBL" id="NEV89292.1"/>
    </source>
</evidence>
<protein>
    <submittedName>
        <fullName evidence="2">Uncharacterized protein</fullName>
    </submittedName>
</protein>
<reference evidence="1 3" key="2">
    <citation type="submission" date="2024-10" db="EMBL/GenBank/DDBJ databases">
        <authorList>
            <person name="Wannawong T."/>
            <person name="Kuncharoen N."/>
            <person name="Mhuantong W."/>
        </authorList>
    </citation>
    <scope>NUCLEOTIDE SEQUENCE [LARGE SCALE GENOMIC DNA]</scope>
    <source>
        <strain evidence="1 3">CALK1-4</strain>
    </source>
</reference>
<evidence type="ECO:0000313" key="1">
    <source>
        <dbReference type="EMBL" id="MFI0573139.1"/>
    </source>
</evidence>
<dbReference type="RefSeq" id="WP_161380040.1">
    <property type="nucleotide sequence ID" value="NZ_JAAIFS010000004.1"/>
</dbReference>
<keyword evidence="3" id="KW-1185">Reference proteome</keyword>
<dbReference type="Proteomes" id="UP001610810">
    <property type="component" value="Unassembled WGS sequence"/>
</dbReference>
<comment type="caution">
    <text evidence="2">The sequence shown here is derived from an EMBL/GenBank/DDBJ whole genome shotgun (WGS) entry which is preliminary data.</text>
</comment>
<name>A0A6B3QMX4_STRTE</name>
<dbReference type="AlphaFoldDB" id="A0A6B3QMX4"/>
<sequence length="103" mass="10966">MRPAPRAAVRHDAWLRVLVLVLVLLVPCTHVTVQAAPVAAAAGEYDHLDSALRVAPRSSRRAAVVRPTPPSIVAGRRAPLRFDARTGRAAPLPGGPRSVVLRC</sequence>
<proteinExistence type="predicted"/>
<reference evidence="2" key="1">
    <citation type="journal article" date="2020" name="Microorganisms">
        <title>Isolation, Genomic and Metabolomic Characterization of Streptomyces tendae VITAKN with Quorum Sensing Inhibitory Activity from Southern India.</title>
        <authorList>
            <person name="Ishaque N.M."/>
            <person name="Burgsdorf I."/>
            <person name="Limlingan Malit J.J."/>
            <person name="Saha S."/>
            <person name="Teta R."/>
            <person name="Ewe D."/>
            <person name="Kannabiran K."/>
            <person name="Hrouzek P."/>
            <person name="Steindler L."/>
            <person name="Costantino V."/>
            <person name="Saurav K."/>
        </authorList>
    </citation>
    <scope>NUCLEOTIDE SEQUENCE</scope>
    <source>
        <strain evidence="2">VITAKN</strain>
    </source>
</reference>
<dbReference type="EMBL" id="JAAIFS010000004">
    <property type="protein sequence ID" value="NEV89292.1"/>
    <property type="molecule type" value="Genomic_DNA"/>
</dbReference>
<organism evidence="2">
    <name type="scientific">Streptomyces tendae</name>
    <dbReference type="NCBI Taxonomy" id="1932"/>
    <lineage>
        <taxon>Bacteria</taxon>
        <taxon>Bacillati</taxon>
        <taxon>Actinomycetota</taxon>
        <taxon>Actinomycetes</taxon>
        <taxon>Kitasatosporales</taxon>
        <taxon>Streptomycetaceae</taxon>
        <taxon>Streptomyces</taxon>
    </lineage>
</organism>
<dbReference type="EMBL" id="JBIQWK010000004">
    <property type="protein sequence ID" value="MFI0573139.1"/>
    <property type="molecule type" value="Genomic_DNA"/>
</dbReference>
<accession>A0A6B3QMX4</accession>
<evidence type="ECO:0000313" key="3">
    <source>
        <dbReference type="Proteomes" id="UP001610810"/>
    </source>
</evidence>
<gene>
    <name evidence="1" type="ORF">ACH3YB_16070</name>
    <name evidence="2" type="ORF">GUR47_21845</name>
</gene>